<dbReference type="Proteomes" id="UP000001861">
    <property type="component" value="Unassembled WGS sequence"/>
</dbReference>
<sequence length="359" mass="39962">MSLPEGELGDRYVHLFAGGLYASINVAMIDFGIQLFMCLYGLSVFLDTPKALRKGRLPYIAISAAILILSALATALDAYTDFTAMFFSMGPRAYYEAAFAMEGQWPRFLSVTCLEVYVLLGDGLLLYRCYIIWKDFLWPVLLPGLIYLAVLGVELTRIVQRCRYPGEGFTEAYLDLDRLTAALFVLLTIASNIILTGLIVYRLLRAHSQLSKALPGRNTKVYRSIAGILIESALPLAVFGLGFAVCEILRLTRSGSVIPRVAGSLVFNVLYWTFTALSPQMIIFRVTTGKSWMSHDEITRGDGVSQPLRFNSGPETDSYLTSTGVRTRRTYMDEENQNFGHNSPHTSEKGNDATYTTVR</sequence>
<name>A8NL41_COPC7</name>
<accession>A8NL41</accession>
<feature type="transmembrane region" description="Helical" evidence="2">
    <location>
        <begin position="265"/>
        <end position="284"/>
    </location>
</feature>
<dbReference type="RefSeq" id="XP_001834606.1">
    <property type="nucleotide sequence ID" value="XM_001834554.1"/>
</dbReference>
<dbReference type="OrthoDB" id="3354175at2759"/>
<feature type="transmembrane region" description="Helical" evidence="2">
    <location>
        <begin position="108"/>
        <end position="127"/>
    </location>
</feature>
<dbReference type="KEGG" id="cci:CC1G_10480"/>
<dbReference type="InParanoid" id="A8NL41"/>
<keyword evidence="2" id="KW-0472">Membrane</keyword>
<dbReference type="AlphaFoldDB" id="A8NL41"/>
<feature type="transmembrane region" description="Helical" evidence="2">
    <location>
        <begin position="179"/>
        <end position="204"/>
    </location>
</feature>
<comment type="caution">
    <text evidence="3">The sequence shown here is derived from an EMBL/GenBank/DDBJ whole genome shotgun (WGS) entry which is preliminary data.</text>
</comment>
<evidence type="ECO:0000313" key="4">
    <source>
        <dbReference type="Proteomes" id="UP000001861"/>
    </source>
</evidence>
<reference evidence="3 4" key="1">
    <citation type="journal article" date="2010" name="Proc. Natl. Acad. Sci. U.S.A.">
        <title>Insights into evolution of multicellular fungi from the assembled chromosomes of the mushroom Coprinopsis cinerea (Coprinus cinereus).</title>
        <authorList>
            <person name="Stajich J.E."/>
            <person name="Wilke S.K."/>
            <person name="Ahren D."/>
            <person name="Au C.H."/>
            <person name="Birren B.W."/>
            <person name="Borodovsky M."/>
            <person name="Burns C."/>
            <person name="Canback B."/>
            <person name="Casselton L.A."/>
            <person name="Cheng C.K."/>
            <person name="Deng J."/>
            <person name="Dietrich F.S."/>
            <person name="Fargo D.C."/>
            <person name="Farman M.L."/>
            <person name="Gathman A.C."/>
            <person name="Goldberg J."/>
            <person name="Guigo R."/>
            <person name="Hoegger P.J."/>
            <person name="Hooker J.B."/>
            <person name="Huggins A."/>
            <person name="James T.Y."/>
            <person name="Kamada T."/>
            <person name="Kilaru S."/>
            <person name="Kodira C."/>
            <person name="Kues U."/>
            <person name="Kupfer D."/>
            <person name="Kwan H.S."/>
            <person name="Lomsadze A."/>
            <person name="Li W."/>
            <person name="Lilly W.W."/>
            <person name="Ma L.J."/>
            <person name="Mackey A.J."/>
            <person name="Manning G."/>
            <person name="Martin F."/>
            <person name="Muraguchi H."/>
            <person name="Natvig D.O."/>
            <person name="Palmerini H."/>
            <person name="Ramesh M.A."/>
            <person name="Rehmeyer C.J."/>
            <person name="Roe B.A."/>
            <person name="Shenoy N."/>
            <person name="Stanke M."/>
            <person name="Ter-Hovhannisyan V."/>
            <person name="Tunlid A."/>
            <person name="Velagapudi R."/>
            <person name="Vision T.J."/>
            <person name="Zeng Q."/>
            <person name="Zolan M.E."/>
            <person name="Pukkila P.J."/>
        </authorList>
    </citation>
    <scope>NUCLEOTIDE SEQUENCE [LARGE SCALE GENOMIC DNA]</scope>
    <source>
        <strain evidence="4">Okayama-7 / 130 / ATCC MYA-4618 / FGSC 9003</strain>
    </source>
</reference>
<feature type="transmembrane region" description="Helical" evidence="2">
    <location>
        <begin position="57"/>
        <end position="79"/>
    </location>
</feature>
<organism evidence="3 4">
    <name type="scientific">Coprinopsis cinerea (strain Okayama-7 / 130 / ATCC MYA-4618 / FGSC 9003)</name>
    <name type="common">Inky cap fungus</name>
    <name type="synonym">Hormographiella aspergillata</name>
    <dbReference type="NCBI Taxonomy" id="240176"/>
    <lineage>
        <taxon>Eukaryota</taxon>
        <taxon>Fungi</taxon>
        <taxon>Dikarya</taxon>
        <taxon>Basidiomycota</taxon>
        <taxon>Agaricomycotina</taxon>
        <taxon>Agaricomycetes</taxon>
        <taxon>Agaricomycetidae</taxon>
        <taxon>Agaricales</taxon>
        <taxon>Agaricineae</taxon>
        <taxon>Psathyrellaceae</taxon>
        <taxon>Coprinopsis</taxon>
    </lineage>
</organism>
<evidence type="ECO:0000256" key="1">
    <source>
        <dbReference type="SAM" id="MobiDB-lite"/>
    </source>
</evidence>
<keyword evidence="2" id="KW-1133">Transmembrane helix</keyword>
<dbReference type="EMBL" id="AACS02000012">
    <property type="protein sequence ID" value="EAU87201.1"/>
    <property type="molecule type" value="Genomic_DNA"/>
</dbReference>
<keyword evidence="4" id="KW-1185">Reference proteome</keyword>
<feature type="transmembrane region" description="Helical" evidence="2">
    <location>
        <begin position="136"/>
        <end position="159"/>
    </location>
</feature>
<feature type="region of interest" description="Disordered" evidence="1">
    <location>
        <begin position="335"/>
        <end position="359"/>
    </location>
</feature>
<evidence type="ECO:0000313" key="3">
    <source>
        <dbReference type="EMBL" id="EAU87201.1"/>
    </source>
</evidence>
<protein>
    <recommendedName>
        <fullName evidence="5">G-protein coupled receptors family 1 profile domain-containing protein</fullName>
    </recommendedName>
</protein>
<feature type="transmembrane region" description="Helical" evidence="2">
    <location>
        <begin position="20"/>
        <end position="45"/>
    </location>
</feature>
<proteinExistence type="predicted"/>
<feature type="transmembrane region" description="Helical" evidence="2">
    <location>
        <begin position="225"/>
        <end position="245"/>
    </location>
</feature>
<gene>
    <name evidence="3" type="ORF">CC1G_10480</name>
</gene>
<dbReference type="VEuPathDB" id="FungiDB:CC1G_10480"/>
<dbReference type="GeneID" id="6011123"/>
<evidence type="ECO:0008006" key="5">
    <source>
        <dbReference type="Google" id="ProtNLM"/>
    </source>
</evidence>
<evidence type="ECO:0000256" key="2">
    <source>
        <dbReference type="SAM" id="Phobius"/>
    </source>
</evidence>
<keyword evidence="2" id="KW-0812">Transmembrane</keyword>